<reference evidence="2 3" key="1">
    <citation type="submission" date="2019-07" db="EMBL/GenBank/DDBJ databases">
        <title>De Novo Assembly of kiwifruit Actinidia rufa.</title>
        <authorList>
            <person name="Sugita-Konishi S."/>
            <person name="Sato K."/>
            <person name="Mori E."/>
            <person name="Abe Y."/>
            <person name="Kisaki G."/>
            <person name="Hamano K."/>
            <person name="Suezawa K."/>
            <person name="Otani M."/>
            <person name="Fukuda T."/>
            <person name="Manabe T."/>
            <person name="Gomi K."/>
            <person name="Tabuchi M."/>
            <person name="Akimitsu K."/>
            <person name="Kataoka I."/>
        </authorList>
    </citation>
    <scope>NUCLEOTIDE SEQUENCE [LARGE SCALE GENOMIC DNA]</scope>
    <source>
        <strain evidence="3">cv. Fuchu</strain>
    </source>
</reference>
<sequence>MGNQIRYWIQKVLTSCAEIERYSLHMQHARDLYGDEQHSEQSCWQMNSLVPHGRWEVSDIDRFNGEILRVFKANMEMLEERKTEGLYQLESSVQTGEATVSHGFSEVWPDTSGASSTGCPEKSSEEGDKVDFEELYIDGGAAAEMSLFHSRFD</sequence>
<dbReference type="AlphaFoldDB" id="A0A7J0H7T9"/>
<comment type="caution">
    <text evidence="2">The sequence shown here is derived from an EMBL/GenBank/DDBJ whole genome shotgun (WGS) entry which is preliminary data.</text>
</comment>
<evidence type="ECO:0000256" key="1">
    <source>
        <dbReference type="SAM" id="MobiDB-lite"/>
    </source>
</evidence>
<feature type="region of interest" description="Disordered" evidence="1">
    <location>
        <begin position="107"/>
        <end position="128"/>
    </location>
</feature>
<dbReference type="Proteomes" id="UP000585474">
    <property type="component" value="Unassembled WGS sequence"/>
</dbReference>
<protein>
    <submittedName>
        <fullName evidence="2">Uncharacterized protein</fullName>
    </submittedName>
</protein>
<dbReference type="EMBL" id="BJWL01000027">
    <property type="protein sequence ID" value="GFZ19172.1"/>
    <property type="molecule type" value="Genomic_DNA"/>
</dbReference>
<evidence type="ECO:0000313" key="3">
    <source>
        <dbReference type="Proteomes" id="UP000585474"/>
    </source>
</evidence>
<organism evidence="2 3">
    <name type="scientific">Actinidia rufa</name>
    <dbReference type="NCBI Taxonomy" id="165716"/>
    <lineage>
        <taxon>Eukaryota</taxon>
        <taxon>Viridiplantae</taxon>
        <taxon>Streptophyta</taxon>
        <taxon>Embryophyta</taxon>
        <taxon>Tracheophyta</taxon>
        <taxon>Spermatophyta</taxon>
        <taxon>Magnoliopsida</taxon>
        <taxon>eudicotyledons</taxon>
        <taxon>Gunneridae</taxon>
        <taxon>Pentapetalae</taxon>
        <taxon>asterids</taxon>
        <taxon>Ericales</taxon>
        <taxon>Actinidiaceae</taxon>
        <taxon>Actinidia</taxon>
    </lineage>
</organism>
<name>A0A7J0H7T9_9ERIC</name>
<evidence type="ECO:0000313" key="2">
    <source>
        <dbReference type="EMBL" id="GFZ19172.1"/>
    </source>
</evidence>
<keyword evidence="3" id="KW-1185">Reference proteome</keyword>
<gene>
    <name evidence="2" type="ORF">Acr_27g0009110</name>
</gene>
<proteinExistence type="predicted"/>
<accession>A0A7J0H7T9</accession>